<proteinExistence type="predicted"/>
<dbReference type="RefSeq" id="WP_106055433.1">
    <property type="nucleotide sequence ID" value="NZ_CALXOB010000040.1"/>
</dbReference>
<protein>
    <submittedName>
        <fullName evidence="3">Antibiotic biosynthesis monooxygenase</fullName>
    </submittedName>
</protein>
<keyword evidence="4" id="KW-1185">Reference proteome</keyword>
<dbReference type="GO" id="GO:0004497">
    <property type="term" value="F:monooxygenase activity"/>
    <property type="evidence" value="ECO:0007669"/>
    <property type="project" value="UniProtKB-KW"/>
</dbReference>
<dbReference type="InterPro" id="IPR007138">
    <property type="entry name" value="ABM_dom"/>
</dbReference>
<evidence type="ECO:0000259" key="2">
    <source>
        <dbReference type="PROSITE" id="PS51725"/>
    </source>
</evidence>
<gene>
    <name evidence="3" type="ORF">FYJ85_10480</name>
</gene>
<comment type="caution">
    <text evidence="3">The sequence shown here is derived from an EMBL/GenBank/DDBJ whole genome shotgun (WGS) entry which is preliminary data.</text>
</comment>
<evidence type="ECO:0000313" key="4">
    <source>
        <dbReference type="Proteomes" id="UP000435649"/>
    </source>
</evidence>
<dbReference type="PANTHER" id="PTHR33336">
    <property type="entry name" value="QUINOL MONOOXYGENASE YGIN-RELATED"/>
    <property type="match status" value="1"/>
</dbReference>
<dbReference type="PANTHER" id="PTHR33336:SF3">
    <property type="entry name" value="ABM DOMAIN-CONTAINING PROTEIN"/>
    <property type="match status" value="1"/>
</dbReference>
<keyword evidence="1" id="KW-0732">Signal</keyword>
<keyword evidence="3" id="KW-0560">Oxidoreductase</keyword>
<dbReference type="SUPFAM" id="SSF54909">
    <property type="entry name" value="Dimeric alpha+beta barrel"/>
    <property type="match status" value="1"/>
</dbReference>
<name>A0A844G3J1_9BACT</name>
<evidence type="ECO:0000256" key="1">
    <source>
        <dbReference type="SAM" id="SignalP"/>
    </source>
</evidence>
<dbReference type="InterPro" id="IPR011008">
    <property type="entry name" value="Dimeric_a/b-barrel"/>
</dbReference>
<organism evidence="3 4">
    <name type="scientific">Victivallis lenta</name>
    <dbReference type="NCBI Taxonomy" id="2606640"/>
    <lineage>
        <taxon>Bacteria</taxon>
        <taxon>Pseudomonadati</taxon>
        <taxon>Lentisphaerota</taxon>
        <taxon>Lentisphaeria</taxon>
        <taxon>Victivallales</taxon>
        <taxon>Victivallaceae</taxon>
        <taxon>Victivallis</taxon>
    </lineage>
</organism>
<sequence length="147" mass="16840">MRRLPTKWLLPAAAILLSPVMPGTAARTSEKGEDMKHENTAKVTEESIVRLSRITVDPDRLAEYLVFATECGRRSMADEPGVLMMYSMQDKAHPEQITILEIYADRAAYERHIKTPHFQKYKQGTLAMVRKLELLDQIPLIPEMKMK</sequence>
<dbReference type="EMBL" id="VUNS01000010">
    <property type="protein sequence ID" value="MST97465.1"/>
    <property type="molecule type" value="Genomic_DNA"/>
</dbReference>
<dbReference type="Pfam" id="PF03992">
    <property type="entry name" value="ABM"/>
    <property type="match status" value="1"/>
</dbReference>
<dbReference type="PROSITE" id="PS51725">
    <property type="entry name" value="ABM"/>
    <property type="match status" value="1"/>
</dbReference>
<keyword evidence="3" id="KW-0503">Monooxygenase</keyword>
<dbReference type="AlphaFoldDB" id="A0A844G3J1"/>
<dbReference type="Gene3D" id="3.30.70.100">
    <property type="match status" value="1"/>
</dbReference>
<feature type="signal peptide" evidence="1">
    <location>
        <begin position="1"/>
        <end position="25"/>
    </location>
</feature>
<reference evidence="3 4" key="1">
    <citation type="submission" date="2019-08" db="EMBL/GenBank/DDBJ databases">
        <title>In-depth cultivation of the pig gut microbiome towards novel bacterial diversity and tailored functional studies.</title>
        <authorList>
            <person name="Wylensek D."/>
            <person name="Hitch T.C.A."/>
            <person name="Clavel T."/>
        </authorList>
    </citation>
    <scope>NUCLEOTIDE SEQUENCE [LARGE SCALE GENOMIC DNA]</scope>
    <source>
        <strain evidence="3 4">BBE-744-WT-12</strain>
    </source>
</reference>
<dbReference type="InterPro" id="IPR050744">
    <property type="entry name" value="AI-2_Isomerase_LsrG"/>
</dbReference>
<dbReference type="Proteomes" id="UP000435649">
    <property type="component" value="Unassembled WGS sequence"/>
</dbReference>
<feature type="domain" description="ABM" evidence="2">
    <location>
        <begin position="48"/>
        <end position="144"/>
    </location>
</feature>
<accession>A0A844G3J1</accession>
<evidence type="ECO:0000313" key="3">
    <source>
        <dbReference type="EMBL" id="MST97465.1"/>
    </source>
</evidence>
<feature type="chain" id="PRO_5032884698" evidence="1">
    <location>
        <begin position="26"/>
        <end position="147"/>
    </location>
</feature>